<reference evidence="1 2" key="1">
    <citation type="submission" date="2016-08" db="EMBL/GenBank/DDBJ databases">
        <title>Novel Firmicutes and Novel Genomes.</title>
        <authorList>
            <person name="Poppleton D.I."/>
            <person name="Gribaldo S."/>
        </authorList>
    </citation>
    <scope>NUCLEOTIDE SEQUENCE [LARGE SCALE GENOMIC DNA]</scope>
    <source>
        <strain evidence="1 2">CTT3</strain>
    </source>
</reference>
<evidence type="ECO:0008006" key="3">
    <source>
        <dbReference type="Google" id="ProtNLM"/>
    </source>
</evidence>
<proteinExistence type="predicted"/>
<name>A0A419SUE2_9FIRM</name>
<dbReference type="AlphaFoldDB" id="A0A419SUE2"/>
<evidence type="ECO:0000313" key="2">
    <source>
        <dbReference type="Proteomes" id="UP000284177"/>
    </source>
</evidence>
<dbReference type="Proteomes" id="UP000284177">
    <property type="component" value="Unassembled WGS sequence"/>
</dbReference>
<accession>A0A419SUE2</accession>
<comment type="caution">
    <text evidence="1">The sequence shown here is derived from an EMBL/GenBank/DDBJ whole genome shotgun (WGS) entry which is preliminary data.</text>
</comment>
<dbReference type="InterPro" id="IPR019644">
    <property type="entry name" value="DUF2508"/>
</dbReference>
<keyword evidence="2" id="KW-1185">Reference proteome</keyword>
<dbReference type="Pfam" id="PF10704">
    <property type="entry name" value="DUF2508"/>
    <property type="match status" value="1"/>
</dbReference>
<protein>
    <recommendedName>
        <fullName evidence="3">DUF2508 domain-containing protein</fullName>
    </recommendedName>
</protein>
<dbReference type="EMBL" id="MCIB01000040">
    <property type="protein sequence ID" value="RKD28860.1"/>
    <property type="molecule type" value="Genomic_DNA"/>
</dbReference>
<gene>
    <name evidence="1" type="ORF">BET03_07185</name>
</gene>
<organism evidence="1 2">
    <name type="scientific">Thermohalobacter berrensis</name>
    <dbReference type="NCBI Taxonomy" id="99594"/>
    <lineage>
        <taxon>Bacteria</taxon>
        <taxon>Bacillati</taxon>
        <taxon>Bacillota</taxon>
        <taxon>Tissierellia</taxon>
        <taxon>Tissierellales</taxon>
        <taxon>Thermohalobacteraceae</taxon>
        <taxon>Thermohalobacter</taxon>
    </lineage>
</organism>
<sequence>MNIIYNIRNKFKTPKKDNHDNDDFLKALDEAHKEWKDAENYFKNVTDNDLIDYAIYEMKAARKKYIYLLKEAKRKGIKV</sequence>
<evidence type="ECO:0000313" key="1">
    <source>
        <dbReference type="EMBL" id="RKD28860.1"/>
    </source>
</evidence>